<name>A0AAU8N4N0_9ACTO</name>
<feature type="region of interest" description="Disordered" evidence="1">
    <location>
        <begin position="35"/>
        <end position="58"/>
    </location>
</feature>
<sequence length="250" mass="24212">MPGSASTGPSCPRSCAERLDSLSVTASALTVARGGAPATRAATPAPEPAPPPGDGGVLGGLLDIVTGGRGCSAPRVGDPAAVQGARLSDVVLAIEGLSTSGAHHADHVTLRGTLPWAEVDRMAGLVVGGVSSPSSSALQEGAAGSPGTAILRGTICGQGVGINLSPAVTEAGGVSLTVTSVSWAGREVPADQSVAGKTALEWLGMGSSSLGLPADALPAGFRVTSARVGGGGIDIRIEASDTDLPTPTVS</sequence>
<protein>
    <submittedName>
        <fullName evidence="2">LmeA family phospholipid-binding protein</fullName>
    </submittedName>
</protein>
<dbReference type="AlphaFoldDB" id="A0AAU8N4N0"/>
<dbReference type="EMBL" id="CP159989">
    <property type="protein sequence ID" value="XCP82657.1"/>
    <property type="molecule type" value="Genomic_DNA"/>
</dbReference>
<evidence type="ECO:0000313" key="2">
    <source>
        <dbReference type="EMBL" id="XCP82657.1"/>
    </source>
</evidence>
<dbReference type="RefSeq" id="WP_366180894.1">
    <property type="nucleotide sequence ID" value="NZ_CP159989.1"/>
</dbReference>
<proteinExistence type="predicted"/>
<organism evidence="2">
    <name type="scientific">Actinomyces timonensis</name>
    <dbReference type="NCBI Taxonomy" id="1288391"/>
    <lineage>
        <taxon>Bacteria</taxon>
        <taxon>Bacillati</taxon>
        <taxon>Actinomycetota</taxon>
        <taxon>Actinomycetes</taxon>
        <taxon>Actinomycetales</taxon>
        <taxon>Actinomycetaceae</taxon>
        <taxon>Actinomyces</taxon>
    </lineage>
</organism>
<evidence type="ECO:0000256" key="1">
    <source>
        <dbReference type="SAM" id="MobiDB-lite"/>
    </source>
</evidence>
<dbReference type="Pfam" id="PF11209">
    <property type="entry name" value="LmeA"/>
    <property type="match status" value="1"/>
</dbReference>
<gene>
    <name evidence="2" type="ORF">ABXS69_01715</name>
</gene>
<accession>A0AAU8N4N0</accession>
<feature type="compositionally biased region" description="Low complexity" evidence="1">
    <location>
        <begin position="35"/>
        <end position="44"/>
    </location>
</feature>
<reference evidence="2" key="1">
    <citation type="submission" date="2024-05" db="EMBL/GenBank/DDBJ databases">
        <title>Draft genome assemblies of 36 bacteria isolated from hibernating arctic ground squirrels.</title>
        <authorList>
            <person name="McKee H."/>
            <person name="Mullen L."/>
            <person name="Drown D.M."/>
            <person name="Duddleston K.N."/>
        </authorList>
    </citation>
    <scope>NUCLEOTIDE SEQUENCE</scope>
    <source>
        <strain evidence="2">AR004</strain>
    </source>
</reference>
<dbReference type="InterPro" id="IPR021373">
    <property type="entry name" value="DUF2993"/>
</dbReference>